<feature type="transmembrane region" description="Helical" evidence="1">
    <location>
        <begin position="6"/>
        <end position="27"/>
    </location>
</feature>
<evidence type="ECO:0008006" key="4">
    <source>
        <dbReference type="Google" id="ProtNLM"/>
    </source>
</evidence>
<evidence type="ECO:0000256" key="1">
    <source>
        <dbReference type="SAM" id="Phobius"/>
    </source>
</evidence>
<evidence type="ECO:0000313" key="3">
    <source>
        <dbReference type="Proteomes" id="UP000676967"/>
    </source>
</evidence>
<keyword evidence="1" id="KW-0812">Transmembrane</keyword>
<sequence length="151" mass="15548">MAGPSGALPVGVVVLPVAVTFRVVTLFGRLVVTSGSGAVEAEGAVVTVVTTVSAPCGVPGFFSRESATPATTASITRAHRSATNQPRLTDLSFLVEPAFGALYGGRGRRSTTRTGVWHEAGIDTFASSQWRPSMVRITLGALPLPSIPGLE</sequence>
<keyword evidence="1" id="KW-0472">Membrane</keyword>
<keyword evidence="3" id="KW-1185">Reference proteome</keyword>
<evidence type="ECO:0000313" key="2">
    <source>
        <dbReference type="EMBL" id="BCJ47340.1"/>
    </source>
</evidence>
<organism evidence="2 3">
    <name type="scientific">Actinoplanes ianthinogenes</name>
    <dbReference type="NCBI Taxonomy" id="122358"/>
    <lineage>
        <taxon>Bacteria</taxon>
        <taxon>Bacillati</taxon>
        <taxon>Actinomycetota</taxon>
        <taxon>Actinomycetes</taxon>
        <taxon>Micromonosporales</taxon>
        <taxon>Micromonosporaceae</taxon>
        <taxon>Actinoplanes</taxon>
    </lineage>
</organism>
<proteinExistence type="predicted"/>
<dbReference type="EMBL" id="AP023356">
    <property type="protein sequence ID" value="BCJ47340.1"/>
    <property type="molecule type" value="Genomic_DNA"/>
</dbReference>
<gene>
    <name evidence="2" type="ORF">Aiant_79970</name>
</gene>
<name>A0ABN6CQ44_9ACTN</name>
<protein>
    <recommendedName>
        <fullName evidence="4">Secreted protein</fullName>
    </recommendedName>
</protein>
<dbReference type="Proteomes" id="UP000676967">
    <property type="component" value="Chromosome"/>
</dbReference>
<accession>A0ABN6CQ44</accession>
<keyword evidence="1" id="KW-1133">Transmembrane helix</keyword>
<reference evidence="2 3" key="1">
    <citation type="submission" date="2020-08" db="EMBL/GenBank/DDBJ databases">
        <title>Whole genome shotgun sequence of Actinoplanes ianthinogenes NBRC 13996.</title>
        <authorList>
            <person name="Komaki H."/>
            <person name="Tamura T."/>
        </authorList>
    </citation>
    <scope>NUCLEOTIDE SEQUENCE [LARGE SCALE GENOMIC DNA]</scope>
    <source>
        <strain evidence="2 3">NBRC 13996</strain>
    </source>
</reference>